<dbReference type="InterPro" id="IPR032675">
    <property type="entry name" value="LRR_dom_sf"/>
</dbReference>
<evidence type="ECO:0000313" key="2">
    <source>
        <dbReference type="EMBL" id="KZV99741.1"/>
    </source>
</evidence>
<dbReference type="InParanoid" id="A0A165MTR5"/>
<dbReference type="InterPro" id="IPR001810">
    <property type="entry name" value="F-box_dom"/>
</dbReference>
<dbReference type="PROSITE" id="PS50181">
    <property type="entry name" value="FBOX"/>
    <property type="match status" value="1"/>
</dbReference>
<gene>
    <name evidence="2" type="ORF">EXIGLDRAFT_831282</name>
</gene>
<proteinExistence type="predicted"/>
<dbReference type="Pfam" id="PF12937">
    <property type="entry name" value="F-box-like"/>
    <property type="match status" value="1"/>
</dbReference>
<organism evidence="2 3">
    <name type="scientific">Exidia glandulosa HHB12029</name>
    <dbReference type="NCBI Taxonomy" id="1314781"/>
    <lineage>
        <taxon>Eukaryota</taxon>
        <taxon>Fungi</taxon>
        <taxon>Dikarya</taxon>
        <taxon>Basidiomycota</taxon>
        <taxon>Agaricomycotina</taxon>
        <taxon>Agaricomycetes</taxon>
        <taxon>Auriculariales</taxon>
        <taxon>Exidiaceae</taxon>
        <taxon>Exidia</taxon>
    </lineage>
</organism>
<name>A0A165MTR5_EXIGL</name>
<dbReference type="OrthoDB" id="2754196at2759"/>
<protein>
    <recommendedName>
        <fullName evidence="1">F-box domain-containing protein</fullName>
    </recommendedName>
</protein>
<feature type="domain" description="F-box" evidence="1">
    <location>
        <begin position="15"/>
        <end position="62"/>
    </location>
</feature>
<accession>A0A165MTR5</accession>
<evidence type="ECO:0000259" key="1">
    <source>
        <dbReference type="PROSITE" id="PS50181"/>
    </source>
</evidence>
<dbReference type="EMBL" id="KV425907">
    <property type="protein sequence ID" value="KZV99741.1"/>
    <property type="molecule type" value="Genomic_DNA"/>
</dbReference>
<dbReference type="InterPro" id="IPR036047">
    <property type="entry name" value="F-box-like_dom_sf"/>
</dbReference>
<dbReference type="Proteomes" id="UP000077266">
    <property type="component" value="Unassembled WGS sequence"/>
</dbReference>
<dbReference type="SUPFAM" id="SSF81383">
    <property type="entry name" value="F-box domain"/>
    <property type="match status" value="1"/>
</dbReference>
<sequence>MSNLAQGLLATNNVNTPVHTLASELLSAVLISFSTVELSRLLRVCRRWRDVITHDRTLWKVVDLEGRKNFRADALGTILARSGTLEIELRGVRYDSEAARPAPRDTGRRNANVPPPKSPLEQAVAVIASHMARVSVLELSVADTTTLSAFDPVLLRPAPSLRHVSLAYSGGHADMSFRLFQHVTATPNLRHAYFEGFLLPTLYGALRMHQASVFTQLEKLYIKGRASTMPLNLDRLAPRLETLHLSPGEDACNLIVSGRVHLVLHDYTTAEQVQMDLAHIAVQNLRSVYASGIALGPILCGLNRDGDGALTVLDDSSCRLKLTDGSTCTFTSVTREELLTVVTEPARDIFSVVRRVAISAHALHIFPPGIYKHALFTHVKEVMITDLTDTLLLQCSGLLALILTNAAHVVLRASKATELTWETCLRIFSTLGLREKPRFPERLDLYNIELKQPRWVLENGDPDERWFFLRVRMYDAQDNLIRRRSLAG</sequence>
<evidence type="ECO:0000313" key="3">
    <source>
        <dbReference type="Proteomes" id="UP000077266"/>
    </source>
</evidence>
<reference evidence="2 3" key="1">
    <citation type="journal article" date="2016" name="Mol. Biol. Evol.">
        <title>Comparative Genomics of Early-Diverging Mushroom-Forming Fungi Provides Insights into the Origins of Lignocellulose Decay Capabilities.</title>
        <authorList>
            <person name="Nagy L.G."/>
            <person name="Riley R."/>
            <person name="Tritt A."/>
            <person name="Adam C."/>
            <person name="Daum C."/>
            <person name="Floudas D."/>
            <person name="Sun H."/>
            <person name="Yadav J.S."/>
            <person name="Pangilinan J."/>
            <person name="Larsson K.H."/>
            <person name="Matsuura K."/>
            <person name="Barry K."/>
            <person name="Labutti K."/>
            <person name="Kuo R."/>
            <person name="Ohm R.A."/>
            <person name="Bhattacharya S.S."/>
            <person name="Shirouzu T."/>
            <person name="Yoshinaga Y."/>
            <person name="Martin F.M."/>
            <person name="Grigoriev I.V."/>
            <person name="Hibbett D.S."/>
        </authorList>
    </citation>
    <scope>NUCLEOTIDE SEQUENCE [LARGE SCALE GENOMIC DNA]</scope>
    <source>
        <strain evidence="2 3">HHB12029</strain>
    </source>
</reference>
<dbReference type="AlphaFoldDB" id="A0A165MTR5"/>
<keyword evidence="3" id="KW-1185">Reference proteome</keyword>
<dbReference type="Gene3D" id="3.80.10.10">
    <property type="entry name" value="Ribonuclease Inhibitor"/>
    <property type="match status" value="1"/>
</dbReference>